<evidence type="ECO:0000313" key="2">
    <source>
        <dbReference type="Proteomes" id="UP000549617"/>
    </source>
</evidence>
<accession>A0A7W9AFX4</accession>
<dbReference type="AlphaFoldDB" id="A0A7W9AFX4"/>
<reference evidence="1 2" key="1">
    <citation type="submission" date="2020-08" db="EMBL/GenBank/DDBJ databases">
        <title>Genomic Encyclopedia of Type Strains, Phase IV (KMG-IV): sequencing the most valuable type-strain genomes for metagenomic binning, comparative biology and taxonomic classification.</title>
        <authorList>
            <person name="Goeker M."/>
        </authorList>
    </citation>
    <scope>NUCLEOTIDE SEQUENCE [LARGE SCALE GENOMIC DNA]</scope>
    <source>
        <strain evidence="1 2">DSM 25079</strain>
    </source>
</reference>
<name>A0A7W9AFX4_9SPHN</name>
<protein>
    <submittedName>
        <fullName evidence="1">Uncharacterized protein</fullName>
    </submittedName>
</protein>
<evidence type="ECO:0000313" key="1">
    <source>
        <dbReference type="EMBL" id="MBB5684940.1"/>
    </source>
</evidence>
<organism evidence="1 2">
    <name type="scientific">Sphingobium boeckii</name>
    <dbReference type="NCBI Taxonomy" id="1082345"/>
    <lineage>
        <taxon>Bacteria</taxon>
        <taxon>Pseudomonadati</taxon>
        <taxon>Pseudomonadota</taxon>
        <taxon>Alphaproteobacteria</taxon>
        <taxon>Sphingomonadales</taxon>
        <taxon>Sphingomonadaceae</taxon>
        <taxon>Sphingobium</taxon>
    </lineage>
</organism>
<gene>
    <name evidence="1" type="ORF">FHS49_000931</name>
</gene>
<dbReference type="EMBL" id="JACIJC010000001">
    <property type="protein sequence ID" value="MBB5684940.1"/>
    <property type="molecule type" value="Genomic_DNA"/>
</dbReference>
<sequence length="110" mass="12002">MPDDARPDRSGILVSLDFVRDPSNCFEGVSIMVRMHPGSKAIENGMASSILDVLCDRLVPVWFSDGTKKMLMHPEDCVASLVISGGAAPPHLRDEVAAWRERYGVFATKG</sequence>
<dbReference type="Proteomes" id="UP000549617">
    <property type="component" value="Unassembled WGS sequence"/>
</dbReference>
<comment type="caution">
    <text evidence="1">The sequence shown here is derived from an EMBL/GenBank/DDBJ whole genome shotgun (WGS) entry which is preliminary data.</text>
</comment>
<keyword evidence="2" id="KW-1185">Reference proteome</keyword>
<proteinExistence type="predicted"/>